<reference evidence="2 3" key="1">
    <citation type="submission" date="2018-11" db="EMBL/GenBank/DDBJ databases">
        <title>Sequencing the genomes of 1000 actinobacteria strains.</title>
        <authorList>
            <person name="Klenk H.-P."/>
        </authorList>
    </citation>
    <scope>NUCLEOTIDE SEQUENCE [LARGE SCALE GENOMIC DNA]</scope>
    <source>
        <strain evidence="2 3">DSM 44254</strain>
    </source>
</reference>
<name>A0A3N1CVJ2_9ACTN</name>
<proteinExistence type="predicted"/>
<dbReference type="OrthoDB" id="5124760at2"/>
<keyword evidence="3" id="KW-1185">Reference proteome</keyword>
<evidence type="ECO:0000313" key="2">
    <source>
        <dbReference type="EMBL" id="ROO85312.1"/>
    </source>
</evidence>
<dbReference type="AlphaFoldDB" id="A0A3N1CVJ2"/>
<sequence length="106" mass="11781">MTAPLILGIDDLRPLPHCTHVARTSQDGLRLLQEHRDTHITELWLDHDLGGADTILPVLTLLEQAAFEGEPFAIGTIFVHSANPTGADTVLRALHRWNYRARRATA</sequence>
<dbReference type="InterPro" id="IPR046909">
    <property type="entry name" value="cREC_REC"/>
</dbReference>
<evidence type="ECO:0000259" key="1">
    <source>
        <dbReference type="Pfam" id="PF20274"/>
    </source>
</evidence>
<gene>
    <name evidence="2" type="ORF">EDD29_2854</name>
</gene>
<dbReference type="Pfam" id="PF20274">
    <property type="entry name" value="cREC_REC"/>
    <property type="match status" value="1"/>
</dbReference>
<dbReference type="Proteomes" id="UP000272400">
    <property type="component" value="Unassembled WGS sequence"/>
</dbReference>
<protein>
    <recommendedName>
        <fullName evidence="1">Cyclic-phosphate processing Receiver domain-containing protein</fullName>
    </recommendedName>
</protein>
<dbReference type="RefSeq" id="WP_123664835.1">
    <property type="nucleotide sequence ID" value="NZ_RJKE01000001.1"/>
</dbReference>
<accession>A0A3N1CVJ2</accession>
<evidence type="ECO:0000313" key="3">
    <source>
        <dbReference type="Proteomes" id="UP000272400"/>
    </source>
</evidence>
<organism evidence="2 3">
    <name type="scientific">Actinocorallia herbida</name>
    <dbReference type="NCBI Taxonomy" id="58109"/>
    <lineage>
        <taxon>Bacteria</taxon>
        <taxon>Bacillati</taxon>
        <taxon>Actinomycetota</taxon>
        <taxon>Actinomycetes</taxon>
        <taxon>Streptosporangiales</taxon>
        <taxon>Thermomonosporaceae</taxon>
        <taxon>Actinocorallia</taxon>
    </lineage>
</organism>
<feature type="domain" description="Cyclic-phosphate processing Receiver" evidence="1">
    <location>
        <begin position="7"/>
        <end position="95"/>
    </location>
</feature>
<comment type="caution">
    <text evidence="2">The sequence shown here is derived from an EMBL/GenBank/DDBJ whole genome shotgun (WGS) entry which is preliminary data.</text>
</comment>
<dbReference type="EMBL" id="RJKE01000001">
    <property type="protein sequence ID" value="ROO85312.1"/>
    <property type="molecule type" value="Genomic_DNA"/>
</dbReference>